<comment type="caution">
    <text evidence="8">The sequence shown here is derived from an EMBL/GenBank/DDBJ whole genome shotgun (WGS) entry which is preliminary data.</text>
</comment>
<dbReference type="EMBL" id="WMBC01000004">
    <property type="protein sequence ID" value="MTD61066.1"/>
    <property type="molecule type" value="Genomic_DNA"/>
</dbReference>
<dbReference type="HAMAP" id="MF_00074">
    <property type="entry name" value="16SrRNA_methyltr_G"/>
    <property type="match status" value="1"/>
</dbReference>
<feature type="binding site" evidence="6">
    <location>
        <position position="149"/>
    </location>
    <ligand>
        <name>S-adenosyl-L-methionine</name>
        <dbReference type="ChEBI" id="CHEBI:59789"/>
    </ligand>
</feature>
<comment type="function">
    <text evidence="6">Specifically methylates the N7 position of a guanine in 16S rRNA.</text>
</comment>
<evidence type="ECO:0000313" key="8">
    <source>
        <dbReference type="EMBL" id="MTD61066.1"/>
    </source>
</evidence>
<dbReference type="RefSeq" id="WP_154780161.1">
    <property type="nucleotide sequence ID" value="NZ_WMBC01000004.1"/>
</dbReference>
<dbReference type="GO" id="GO:0070043">
    <property type="term" value="F:rRNA (guanine-N7-)-methyltransferase activity"/>
    <property type="evidence" value="ECO:0007669"/>
    <property type="project" value="UniProtKB-UniRule"/>
</dbReference>
<dbReference type="NCBIfam" id="TIGR00138">
    <property type="entry name" value="rsmG_gidB"/>
    <property type="match status" value="1"/>
</dbReference>
<feature type="binding site" evidence="6">
    <location>
        <begin position="130"/>
        <end position="131"/>
    </location>
    <ligand>
        <name>S-adenosyl-L-methionine</name>
        <dbReference type="ChEBI" id="CHEBI:59789"/>
    </ligand>
</feature>
<dbReference type="GO" id="GO:0005829">
    <property type="term" value="C:cytosol"/>
    <property type="evidence" value="ECO:0007669"/>
    <property type="project" value="TreeGrafter"/>
</dbReference>
<name>A0A844GG64_9FIRM</name>
<evidence type="ECO:0000256" key="3">
    <source>
        <dbReference type="ARBA" id="ARBA00022603"/>
    </source>
</evidence>
<keyword evidence="1 6" id="KW-0963">Cytoplasm</keyword>
<evidence type="ECO:0000256" key="6">
    <source>
        <dbReference type="HAMAP-Rule" id="MF_00074"/>
    </source>
</evidence>
<evidence type="ECO:0000256" key="4">
    <source>
        <dbReference type="ARBA" id="ARBA00022679"/>
    </source>
</evidence>
<protein>
    <recommendedName>
        <fullName evidence="6">Ribosomal RNA small subunit methyltransferase G</fullName>
        <ecNumber evidence="6">2.1.1.-</ecNumber>
    </recommendedName>
    <alternativeName>
        <fullName evidence="6">16S rRNA 7-methylguanosine methyltransferase</fullName>
        <shortName evidence="6">16S rRNA m7G methyltransferase</shortName>
    </alternativeName>
</protein>
<dbReference type="Gene3D" id="3.40.50.150">
    <property type="entry name" value="Vaccinia Virus protein VP39"/>
    <property type="match status" value="1"/>
</dbReference>
<reference evidence="8 9" key="1">
    <citation type="submission" date="2019-11" db="EMBL/GenBank/DDBJ databases">
        <title>Draft genome sequence of Blautia luti DSM 14534T, isolated from human stool.</title>
        <authorList>
            <person name="Ortiz R."/>
            <person name="Melis-Arcos F."/>
            <person name="Covarrubias P."/>
            <person name="Cardenas J.P."/>
            <person name="Perez-Donoso J."/>
            <person name="Almonacid D."/>
        </authorList>
    </citation>
    <scope>NUCLEOTIDE SEQUENCE [LARGE SCALE GENOMIC DNA]</scope>
    <source>
        <strain evidence="8 9">DSM 14534</strain>
    </source>
</reference>
<sequence>MLYDLTILENGCAELGIELTQQQKDQYIQYYEYLIEKNKVMNLTGITEFQEVLTKHFLDSLSCVKAVDMTKVKTIIDIGTGAGFPGIPLKIAFPHLEACLLDSLKKRVNFLEETFTLLGFTNIKAIHGRAEEYARNKEYREKYDLCVSRAVSNLATLSEYCLPYVKTGGTFISYKSGTVQEEADQAQKAIKILGGKLTSITYFDLPDSEISRSLVTITKQTPTPKPYPRKAGTPLKTPLGQ</sequence>
<keyword evidence="2 6" id="KW-0698">rRNA processing</keyword>
<accession>A0A844GG64</accession>
<feature type="binding site" evidence="6">
    <location>
        <position position="79"/>
    </location>
    <ligand>
        <name>S-adenosyl-L-methionine</name>
        <dbReference type="ChEBI" id="CHEBI:59789"/>
    </ligand>
</feature>
<evidence type="ECO:0000256" key="2">
    <source>
        <dbReference type="ARBA" id="ARBA00022552"/>
    </source>
</evidence>
<evidence type="ECO:0000256" key="1">
    <source>
        <dbReference type="ARBA" id="ARBA00022490"/>
    </source>
</evidence>
<organism evidence="8 9">
    <name type="scientific">Blautia luti DSM 14534 = JCM 17040</name>
    <dbReference type="NCBI Taxonomy" id="649762"/>
    <lineage>
        <taxon>Bacteria</taxon>
        <taxon>Bacillati</taxon>
        <taxon>Bacillota</taxon>
        <taxon>Clostridia</taxon>
        <taxon>Lachnospirales</taxon>
        <taxon>Lachnospiraceae</taxon>
        <taxon>Blautia</taxon>
    </lineage>
</organism>
<gene>
    <name evidence="6 8" type="primary">rsmG</name>
    <name evidence="8" type="ORF">GKZ57_07270</name>
</gene>
<dbReference type="Proteomes" id="UP000437824">
    <property type="component" value="Unassembled WGS sequence"/>
</dbReference>
<proteinExistence type="inferred from homology"/>
<dbReference type="AlphaFoldDB" id="A0A844GG64"/>
<dbReference type="FunFam" id="3.40.50.150:FF:000041">
    <property type="entry name" value="Ribosomal RNA small subunit methyltransferase G"/>
    <property type="match status" value="1"/>
</dbReference>
<comment type="similarity">
    <text evidence="6">Belongs to the methyltransferase superfamily. RNA methyltransferase RsmG family.</text>
</comment>
<dbReference type="Pfam" id="PF02527">
    <property type="entry name" value="GidB"/>
    <property type="match status" value="1"/>
</dbReference>
<dbReference type="PIRSF" id="PIRSF003078">
    <property type="entry name" value="GidB"/>
    <property type="match status" value="1"/>
</dbReference>
<feature type="region of interest" description="Disordered" evidence="7">
    <location>
        <begin position="219"/>
        <end position="241"/>
    </location>
</feature>
<dbReference type="CDD" id="cd02440">
    <property type="entry name" value="AdoMet_MTases"/>
    <property type="match status" value="1"/>
</dbReference>
<dbReference type="EC" id="2.1.1.-" evidence="6"/>
<evidence type="ECO:0000256" key="7">
    <source>
        <dbReference type="SAM" id="MobiDB-lite"/>
    </source>
</evidence>
<keyword evidence="5 6" id="KW-0949">S-adenosyl-L-methionine</keyword>
<dbReference type="PANTHER" id="PTHR31760">
    <property type="entry name" value="S-ADENOSYL-L-METHIONINE-DEPENDENT METHYLTRANSFERASES SUPERFAMILY PROTEIN"/>
    <property type="match status" value="1"/>
</dbReference>
<dbReference type="PANTHER" id="PTHR31760:SF0">
    <property type="entry name" value="S-ADENOSYL-L-METHIONINE-DEPENDENT METHYLTRANSFERASES SUPERFAMILY PROTEIN"/>
    <property type="match status" value="1"/>
</dbReference>
<dbReference type="SUPFAM" id="SSF53335">
    <property type="entry name" value="S-adenosyl-L-methionine-dependent methyltransferases"/>
    <property type="match status" value="1"/>
</dbReference>
<dbReference type="InterPro" id="IPR003682">
    <property type="entry name" value="rRNA_ssu_MeTfrase_G"/>
</dbReference>
<comment type="caution">
    <text evidence="6">Lacks conserved residue(s) required for the propagation of feature annotation.</text>
</comment>
<keyword evidence="4 6" id="KW-0808">Transferase</keyword>
<evidence type="ECO:0000256" key="5">
    <source>
        <dbReference type="ARBA" id="ARBA00022691"/>
    </source>
</evidence>
<dbReference type="InterPro" id="IPR029063">
    <property type="entry name" value="SAM-dependent_MTases_sf"/>
</dbReference>
<keyword evidence="3 6" id="KW-0489">Methyltransferase</keyword>
<feature type="binding site" evidence="6">
    <location>
        <position position="84"/>
    </location>
    <ligand>
        <name>S-adenosyl-L-methionine</name>
        <dbReference type="ChEBI" id="CHEBI:59789"/>
    </ligand>
</feature>
<evidence type="ECO:0000313" key="9">
    <source>
        <dbReference type="Proteomes" id="UP000437824"/>
    </source>
</evidence>
<comment type="subcellular location">
    <subcellularLocation>
        <location evidence="6">Cytoplasm</location>
    </subcellularLocation>
</comment>